<protein>
    <submittedName>
        <fullName evidence="2">Uncharacterized protein</fullName>
    </submittedName>
</protein>
<dbReference type="AlphaFoldDB" id="A0A1T4QQW5"/>
<feature type="region of interest" description="Disordered" evidence="1">
    <location>
        <begin position="1"/>
        <end position="21"/>
    </location>
</feature>
<reference evidence="2 3" key="1">
    <citation type="submission" date="2017-02" db="EMBL/GenBank/DDBJ databases">
        <authorList>
            <person name="Peterson S.W."/>
        </authorList>
    </citation>
    <scope>NUCLEOTIDE SEQUENCE [LARGE SCALE GENOMIC DNA]</scope>
    <source>
        <strain evidence="2 3">ATCC 700028</strain>
    </source>
</reference>
<dbReference type="RefSeq" id="WP_078694840.1">
    <property type="nucleotide sequence ID" value="NZ_FUWX01000029.1"/>
</dbReference>
<evidence type="ECO:0000256" key="1">
    <source>
        <dbReference type="SAM" id="MobiDB-lite"/>
    </source>
</evidence>
<sequence length="99" mass="12115">MEQQKKTQRRKKTLSSFSESEEKLLERLKRMKEEKKKYISKMFETIFTEILNNDELLEILDENKDNKNFQEKLSNVLKDEIEKCHYNNNQIIEEQDLNE</sequence>
<evidence type="ECO:0000313" key="2">
    <source>
        <dbReference type="EMBL" id="SKA06163.1"/>
    </source>
</evidence>
<name>A0A1T4QQW5_9FUSO</name>
<organism evidence="2 3">
    <name type="scientific">Cetobacterium ceti</name>
    <dbReference type="NCBI Taxonomy" id="180163"/>
    <lineage>
        <taxon>Bacteria</taxon>
        <taxon>Fusobacteriati</taxon>
        <taxon>Fusobacteriota</taxon>
        <taxon>Fusobacteriia</taxon>
        <taxon>Fusobacteriales</taxon>
        <taxon>Fusobacteriaceae</taxon>
        <taxon>Cetobacterium</taxon>
    </lineage>
</organism>
<gene>
    <name evidence="2" type="ORF">SAMN02745174_02416</name>
</gene>
<dbReference type="STRING" id="180163.SAMN02745174_02416"/>
<feature type="compositionally biased region" description="Basic residues" evidence="1">
    <location>
        <begin position="1"/>
        <end position="13"/>
    </location>
</feature>
<accession>A0A1T4QQW5</accession>
<keyword evidence="3" id="KW-1185">Reference proteome</keyword>
<dbReference type="Proteomes" id="UP000191153">
    <property type="component" value="Unassembled WGS sequence"/>
</dbReference>
<dbReference type="EMBL" id="FUWX01000029">
    <property type="protein sequence ID" value="SKA06163.1"/>
    <property type="molecule type" value="Genomic_DNA"/>
</dbReference>
<evidence type="ECO:0000313" key="3">
    <source>
        <dbReference type="Proteomes" id="UP000191153"/>
    </source>
</evidence>
<proteinExistence type="predicted"/>